<reference evidence="2 3" key="1">
    <citation type="submission" date="2024-01" db="EMBL/GenBank/DDBJ databases">
        <title>Multi-omics insights into the function and evolution of sodium benzoate biodegradation pathways in Benzoatithermus flavus gen. nov., sp. nov. from hot spring.</title>
        <authorList>
            <person name="Hu C.-J."/>
            <person name="Li W.-J."/>
        </authorList>
    </citation>
    <scope>NUCLEOTIDE SEQUENCE [LARGE SCALE GENOMIC DNA]</scope>
    <source>
        <strain evidence="2 3">SYSU G07066</strain>
    </source>
</reference>
<dbReference type="Pfam" id="PF04773">
    <property type="entry name" value="FecR"/>
    <property type="match status" value="1"/>
</dbReference>
<dbReference type="InterPro" id="IPR013783">
    <property type="entry name" value="Ig-like_fold"/>
</dbReference>
<dbReference type="Gene3D" id="2.60.40.10">
    <property type="entry name" value="Immunoglobulins"/>
    <property type="match status" value="3"/>
</dbReference>
<comment type="caution">
    <text evidence="2">The sequence shown here is derived from an EMBL/GenBank/DDBJ whole genome shotgun (WGS) entry which is preliminary data.</text>
</comment>
<organism evidence="2 3">
    <name type="scientific">Benzoatithermus flavus</name>
    <dbReference type="NCBI Taxonomy" id="3108223"/>
    <lineage>
        <taxon>Bacteria</taxon>
        <taxon>Pseudomonadati</taxon>
        <taxon>Pseudomonadota</taxon>
        <taxon>Alphaproteobacteria</taxon>
        <taxon>Geminicoccales</taxon>
        <taxon>Geminicoccaceae</taxon>
        <taxon>Benzoatithermus</taxon>
    </lineage>
</organism>
<evidence type="ECO:0000259" key="1">
    <source>
        <dbReference type="Pfam" id="PF04773"/>
    </source>
</evidence>
<proteinExistence type="predicted"/>
<dbReference type="EMBL" id="JBBLZC010000041">
    <property type="protein sequence ID" value="MEK0086022.1"/>
    <property type="molecule type" value="Genomic_DNA"/>
</dbReference>
<gene>
    <name evidence="2" type="ORF">U1T56_22935</name>
</gene>
<protein>
    <submittedName>
        <fullName evidence="2">FecR domain-containing protein</fullName>
    </submittedName>
</protein>
<accession>A0ABU8XXU1</accession>
<keyword evidence="3" id="KW-1185">Reference proteome</keyword>
<name>A0ABU8XXU1_9PROT</name>
<evidence type="ECO:0000313" key="3">
    <source>
        <dbReference type="Proteomes" id="UP001375743"/>
    </source>
</evidence>
<dbReference type="Pfam" id="PF09136">
    <property type="entry name" value="Glucodextran_B"/>
    <property type="match status" value="1"/>
</dbReference>
<dbReference type="RefSeq" id="WP_418161866.1">
    <property type="nucleotide sequence ID" value="NZ_JBBLZC010000041.1"/>
</dbReference>
<dbReference type="Proteomes" id="UP001375743">
    <property type="component" value="Unassembled WGS sequence"/>
</dbReference>
<evidence type="ECO:0000313" key="2">
    <source>
        <dbReference type="EMBL" id="MEK0086022.1"/>
    </source>
</evidence>
<feature type="domain" description="FecR protein" evidence="1">
    <location>
        <begin position="148"/>
        <end position="238"/>
    </location>
</feature>
<dbReference type="InterPro" id="IPR006860">
    <property type="entry name" value="FecR"/>
</dbReference>
<sequence>MGDPNLWTEILRANDLASITDVRPGMELVIPATQVAAANRALRQALQAIRRATEEGARLFAAEQIEASLRLYEEGVARRKAGDWDTAASLAGDATTAALAALETATAQRDAAAEARLSDRTGSVEGRRPQDLAWSDRPLGAMLIEEEKVRTLSLSSAQITFRDDSRLRLSANSQAVIQRMRVDPLGRKEEAKVSLVEGDFYALLSGRSERRSFELEVPEARTDIESRNFWVRRDASGAKFTNYDDRTLDVAANGAAVTLGRNEGTLVRTGQAPSGKIGVLSATRLTAPADDGETPSPDVELSWAPLADADGYWLELAVDPAFQRLAASRWGLKDEHFWTDPLPVGTYYWRVAGLDKFGLPGERSTVWRFHVRVDRTPPFLSIGEPAEGAILRSDAIRVEGEIEPGARLSLNGTVVEVGADGRFATSATATRLGENVLTLVATDAAGNLTERTRSFRYEPDARAILRFDDAIPRLGPGRFVTGGDVISLAGATDVGTRLLVRAADGAVRATTHADDTGRFALNLPLAAAEEAFTVEVVQPSGFSSREQFAVVQKRDPPAITLEEPPPAVTAVERLPLRGRAEGARSLTMNGRPARLIGYAFDEAVTLHQGENTLELVATDIVGNVRVERFEVGLDQNPPELVGYRVTPFQARAGEPVWIEVTARDASGLRKAAPFRLRVGDKEIADFLELGTGGAYHASLPLPAGAAGRVRLLEVEVEDYVGNKARFTPDK</sequence>